<evidence type="ECO:0000259" key="1">
    <source>
        <dbReference type="Pfam" id="PF13649"/>
    </source>
</evidence>
<name>A0A8J3IDU4_9CHLR</name>
<comment type="caution">
    <text evidence="2">The sequence shown here is derived from an EMBL/GenBank/DDBJ whole genome shotgun (WGS) entry which is preliminary data.</text>
</comment>
<dbReference type="InterPro" id="IPR029063">
    <property type="entry name" value="SAM-dependent_MTases_sf"/>
</dbReference>
<dbReference type="Gene3D" id="3.40.50.150">
    <property type="entry name" value="Vaccinia Virus protein VP39"/>
    <property type="match status" value="1"/>
</dbReference>
<proteinExistence type="predicted"/>
<dbReference type="AlphaFoldDB" id="A0A8J3IDU4"/>
<dbReference type="Pfam" id="PF13649">
    <property type="entry name" value="Methyltransf_25"/>
    <property type="match status" value="1"/>
</dbReference>
<reference evidence="2" key="1">
    <citation type="submission" date="2020-10" db="EMBL/GenBank/DDBJ databases">
        <title>Taxonomic study of unclassified bacteria belonging to the class Ktedonobacteria.</title>
        <authorList>
            <person name="Yabe S."/>
            <person name="Wang C.M."/>
            <person name="Zheng Y."/>
            <person name="Sakai Y."/>
            <person name="Cavaletti L."/>
            <person name="Monciardini P."/>
            <person name="Donadio S."/>
        </authorList>
    </citation>
    <scope>NUCLEOTIDE SEQUENCE</scope>
    <source>
        <strain evidence="2">SOSP1-1</strain>
    </source>
</reference>
<accession>A0A8J3IDU4</accession>
<dbReference type="EMBL" id="BNJF01000010">
    <property type="protein sequence ID" value="GHO50932.1"/>
    <property type="molecule type" value="Genomic_DNA"/>
</dbReference>
<dbReference type="RefSeq" id="WP_220199885.1">
    <property type="nucleotide sequence ID" value="NZ_BNJF01000010.1"/>
</dbReference>
<evidence type="ECO:0000313" key="2">
    <source>
        <dbReference type="EMBL" id="GHO50932.1"/>
    </source>
</evidence>
<dbReference type="InterPro" id="IPR050508">
    <property type="entry name" value="Methyltransf_Superfamily"/>
</dbReference>
<sequence>MFDFDIELARRYGAFTSYQSDASPSAIEYYGENPAAEMDRLLDHYAEASSTVLEIGCGAGQTLCQLAPKVKQIWGLDSSEELLSATRLRGERLGITNARYLLGAANDPDVAKSLPDATFDLVLSRRGPKFSENLLRTLRKEAILIQEIVSNLDGYPLGEIFGRRYLTPFSTSDQEVLLSEYANLGLFPVSCKEYFYEEFFRDREHLAAFLTQVSVMLSPWLLPRSLPHKPYDPVQDQGALDLYARYNTTEKGLRLLRQRKIFVLRRAEIVSSPVKL</sequence>
<feature type="domain" description="Methyltransferase" evidence="1">
    <location>
        <begin position="52"/>
        <end position="126"/>
    </location>
</feature>
<dbReference type="GO" id="GO:0008168">
    <property type="term" value="F:methyltransferase activity"/>
    <property type="evidence" value="ECO:0007669"/>
    <property type="project" value="TreeGrafter"/>
</dbReference>
<evidence type="ECO:0000313" key="3">
    <source>
        <dbReference type="Proteomes" id="UP000612362"/>
    </source>
</evidence>
<dbReference type="SUPFAM" id="SSF53335">
    <property type="entry name" value="S-adenosyl-L-methionine-dependent methyltransferases"/>
    <property type="match status" value="1"/>
</dbReference>
<dbReference type="InterPro" id="IPR041698">
    <property type="entry name" value="Methyltransf_25"/>
</dbReference>
<dbReference type="CDD" id="cd02440">
    <property type="entry name" value="AdoMet_MTases"/>
    <property type="match status" value="1"/>
</dbReference>
<gene>
    <name evidence="2" type="ORF">KSX_90950</name>
</gene>
<organism evidence="2 3">
    <name type="scientific">Ktedonospora formicarum</name>
    <dbReference type="NCBI Taxonomy" id="2778364"/>
    <lineage>
        <taxon>Bacteria</taxon>
        <taxon>Bacillati</taxon>
        <taxon>Chloroflexota</taxon>
        <taxon>Ktedonobacteria</taxon>
        <taxon>Ktedonobacterales</taxon>
        <taxon>Ktedonobacteraceae</taxon>
        <taxon>Ktedonospora</taxon>
    </lineage>
</organism>
<keyword evidence="3" id="KW-1185">Reference proteome</keyword>
<protein>
    <recommendedName>
        <fullName evidence="1">Methyltransferase domain-containing protein</fullName>
    </recommendedName>
</protein>
<dbReference type="Proteomes" id="UP000612362">
    <property type="component" value="Unassembled WGS sequence"/>
</dbReference>
<dbReference type="PANTHER" id="PTHR42912">
    <property type="entry name" value="METHYLTRANSFERASE"/>
    <property type="match status" value="1"/>
</dbReference>